<dbReference type="PROSITE" id="PS50104">
    <property type="entry name" value="TIR"/>
    <property type="match status" value="1"/>
</dbReference>
<dbReference type="SUPFAM" id="SSF52200">
    <property type="entry name" value="Toll/Interleukin receptor TIR domain"/>
    <property type="match status" value="1"/>
</dbReference>
<dbReference type="AlphaFoldDB" id="A0A1V9SLB3"/>
<evidence type="ECO:0000313" key="3">
    <source>
        <dbReference type="Proteomes" id="UP000192353"/>
    </source>
</evidence>
<feature type="domain" description="TIR" evidence="1">
    <location>
        <begin position="1"/>
        <end position="124"/>
    </location>
</feature>
<dbReference type="Gene3D" id="3.40.50.10140">
    <property type="entry name" value="Toll/interleukin-1 receptor homology (TIR) domain"/>
    <property type="match status" value="1"/>
</dbReference>
<organism evidence="2 3">
    <name type="scientific">Ligilactobacillus salivarius</name>
    <dbReference type="NCBI Taxonomy" id="1624"/>
    <lineage>
        <taxon>Bacteria</taxon>
        <taxon>Bacillati</taxon>
        <taxon>Bacillota</taxon>
        <taxon>Bacilli</taxon>
        <taxon>Lactobacillales</taxon>
        <taxon>Lactobacillaceae</taxon>
        <taxon>Ligilactobacillus</taxon>
    </lineage>
</organism>
<proteinExistence type="predicted"/>
<dbReference type="EMBL" id="NBEY01000056">
    <property type="protein sequence ID" value="OQR24795.1"/>
    <property type="molecule type" value="Genomic_DNA"/>
</dbReference>
<evidence type="ECO:0000313" key="2">
    <source>
        <dbReference type="EMBL" id="OQR24795.1"/>
    </source>
</evidence>
<dbReference type="GO" id="GO:0007165">
    <property type="term" value="P:signal transduction"/>
    <property type="evidence" value="ECO:0007669"/>
    <property type="project" value="InterPro"/>
</dbReference>
<dbReference type="SMART" id="SM00255">
    <property type="entry name" value="TIR"/>
    <property type="match status" value="1"/>
</dbReference>
<accession>A0A1V9SLB3</accession>
<dbReference type="Pfam" id="PF13676">
    <property type="entry name" value="TIR_2"/>
    <property type="match status" value="1"/>
</dbReference>
<dbReference type="Proteomes" id="UP000192353">
    <property type="component" value="Unassembled WGS sequence"/>
</dbReference>
<evidence type="ECO:0000259" key="1">
    <source>
        <dbReference type="PROSITE" id="PS50104"/>
    </source>
</evidence>
<protein>
    <recommendedName>
        <fullName evidence="1">TIR domain-containing protein</fullName>
    </recommendedName>
</protein>
<sequence>MENTVFFCFSGQDRLKYAQSLNFHLKNFGVDVWYDYEQIFLGDIGDTVNIEDGLHNSRIFILFFSKRLFQSTGATLEIDEIKKKIDNNQNLVIIPVFCDNSIPQIPPKYSWLLKYIYGELTESTGTYDLAIDVLKRLLHEKLKPVEYKNLLELSNLNLGDFINNLIRIYMSIDKNNIHVRITILYIMISYLLEKNGVTDKVAYFTSNFIFNKIKLNLQISIQELICMESILILLINNIICNFSDDM</sequence>
<gene>
    <name evidence="2" type="ORF">B6U37_08210</name>
</gene>
<reference evidence="2 3" key="1">
    <citation type="submission" date="2017-03" db="EMBL/GenBank/DDBJ databases">
        <title>Phylogenomics and comparative genomics of Lactobacillus salivarius, a mammalian gut commensal.</title>
        <authorList>
            <person name="Harris H.M."/>
        </authorList>
    </citation>
    <scope>NUCLEOTIDE SEQUENCE [LARGE SCALE GENOMIC DNA]</scope>
    <source>
        <strain evidence="2 3">AH4231</strain>
    </source>
</reference>
<dbReference type="RefSeq" id="WP_049176328.1">
    <property type="nucleotide sequence ID" value="NZ_JARBJG010000002.1"/>
</dbReference>
<name>A0A1V9SLB3_9LACO</name>
<dbReference type="InterPro" id="IPR000157">
    <property type="entry name" value="TIR_dom"/>
</dbReference>
<comment type="caution">
    <text evidence="2">The sequence shown here is derived from an EMBL/GenBank/DDBJ whole genome shotgun (WGS) entry which is preliminary data.</text>
</comment>
<dbReference type="InterPro" id="IPR035897">
    <property type="entry name" value="Toll_tir_struct_dom_sf"/>
</dbReference>